<evidence type="ECO:0000256" key="1">
    <source>
        <dbReference type="SAM" id="Phobius"/>
    </source>
</evidence>
<feature type="domain" description="Protein FecR C-terminal" evidence="3">
    <location>
        <begin position="235"/>
        <end position="296"/>
    </location>
</feature>
<keyword evidence="1" id="KW-1133">Transmembrane helix</keyword>
<dbReference type="Proteomes" id="UP000239590">
    <property type="component" value="Unassembled WGS sequence"/>
</dbReference>
<accession>A0A2S7II61</accession>
<keyword evidence="1" id="KW-0472">Membrane</keyword>
<dbReference type="OrthoDB" id="1452822at2"/>
<keyword evidence="1" id="KW-0812">Transmembrane</keyword>
<dbReference type="PIRSF" id="PIRSF018266">
    <property type="entry name" value="FecR"/>
    <property type="match status" value="1"/>
</dbReference>
<evidence type="ECO:0000313" key="5">
    <source>
        <dbReference type="Proteomes" id="UP000239590"/>
    </source>
</evidence>
<evidence type="ECO:0000313" key="4">
    <source>
        <dbReference type="EMBL" id="PQA55642.1"/>
    </source>
</evidence>
<organism evidence="4 5">
    <name type="scientific">Siphonobacter curvatus</name>
    <dbReference type="NCBI Taxonomy" id="2094562"/>
    <lineage>
        <taxon>Bacteria</taxon>
        <taxon>Pseudomonadati</taxon>
        <taxon>Bacteroidota</taxon>
        <taxon>Cytophagia</taxon>
        <taxon>Cytophagales</taxon>
        <taxon>Cytophagaceae</taxon>
        <taxon>Siphonobacter</taxon>
    </lineage>
</organism>
<dbReference type="InterPro" id="IPR032508">
    <property type="entry name" value="FecR_C"/>
</dbReference>
<dbReference type="InterPro" id="IPR012373">
    <property type="entry name" value="Ferrdict_sens_TM"/>
</dbReference>
<reference evidence="5" key="1">
    <citation type="submission" date="2018-02" db="EMBL/GenBank/DDBJ databases">
        <title>Genome sequencing of Solimonas sp. HR-BB.</title>
        <authorList>
            <person name="Lee Y."/>
            <person name="Jeon C.O."/>
        </authorList>
    </citation>
    <scope>NUCLEOTIDE SEQUENCE [LARGE SCALE GENOMIC DNA]</scope>
    <source>
        <strain evidence="5">HR-U</strain>
    </source>
</reference>
<sequence>MEENKVLRQKLVERYIQSKASLPELETFIELYKQGELEQVLDEYLEQQIEASESVTFRPKPTRVKTLWAACLTLALVSGGVFYARPYFRSPVPTHYTQVRTQNQGIRKVSLSDGSVIWLNRNSSLRYADPWQGDTREVQMQTGEAYFQVAKNRKHPRFIVRTPDQLTVEVKGTQFNVRTQKGSTRVFLEEGKVALKKEQQVAELSPGQLATYDQQRLTVQSAKGDVWLAWKNELFVFDDATLTEIARVLEAYYDIHVVIQDHLDHLKFTGKLSQKNLGQVLKILARTLDVEIIQRKGLVTIREASGTAVPAE</sequence>
<dbReference type="PANTHER" id="PTHR30273:SF2">
    <property type="entry name" value="PROTEIN FECR"/>
    <property type="match status" value="1"/>
</dbReference>
<protein>
    <recommendedName>
        <fullName evidence="6">Iron dicitrate transport regulator FecR</fullName>
    </recommendedName>
</protein>
<dbReference type="Pfam" id="PF16344">
    <property type="entry name" value="FecR_C"/>
    <property type="match status" value="1"/>
</dbReference>
<dbReference type="RefSeq" id="WP_104715103.1">
    <property type="nucleotide sequence ID" value="NZ_PTRA01000004.1"/>
</dbReference>
<dbReference type="Gene3D" id="3.55.50.30">
    <property type="match status" value="1"/>
</dbReference>
<dbReference type="GO" id="GO:0016989">
    <property type="term" value="F:sigma factor antagonist activity"/>
    <property type="evidence" value="ECO:0007669"/>
    <property type="project" value="TreeGrafter"/>
</dbReference>
<dbReference type="PANTHER" id="PTHR30273">
    <property type="entry name" value="PERIPLASMIC SIGNAL SENSOR AND SIGMA FACTOR ACTIVATOR FECR-RELATED"/>
    <property type="match status" value="1"/>
</dbReference>
<name>A0A2S7II61_9BACT</name>
<dbReference type="EMBL" id="PTRA01000004">
    <property type="protein sequence ID" value="PQA55642.1"/>
    <property type="molecule type" value="Genomic_DNA"/>
</dbReference>
<evidence type="ECO:0008006" key="6">
    <source>
        <dbReference type="Google" id="ProtNLM"/>
    </source>
</evidence>
<feature type="transmembrane region" description="Helical" evidence="1">
    <location>
        <begin position="66"/>
        <end position="84"/>
    </location>
</feature>
<keyword evidence="5" id="KW-1185">Reference proteome</keyword>
<dbReference type="AlphaFoldDB" id="A0A2S7II61"/>
<evidence type="ECO:0000259" key="3">
    <source>
        <dbReference type="Pfam" id="PF16344"/>
    </source>
</evidence>
<proteinExistence type="predicted"/>
<comment type="caution">
    <text evidence="4">The sequence shown here is derived from an EMBL/GenBank/DDBJ whole genome shotgun (WGS) entry which is preliminary data.</text>
</comment>
<evidence type="ECO:0000259" key="2">
    <source>
        <dbReference type="Pfam" id="PF04773"/>
    </source>
</evidence>
<dbReference type="Pfam" id="PF04773">
    <property type="entry name" value="FecR"/>
    <property type="match status" value="1"/>
</dbReference>
<dbReference type="Gene3D" id="2.60.120.1440">
    <property type="match status" value="1"/>
</dbReference>
<dbReference type="InterPro" id="IPR006860">
    <property type="entry name" value="FecR"/>
</dbReference>
<gene>
    <name evidence="4" type="ORF">C5O19_19725</name>
</gene>
<feature type="domain" description="FecR protein" evidence="2">
    <location>
        <begin position="98"/>
        <end position="193"/>
    </location>
</feature>